<evidence type="ECO:0000256" key="2">
    <source>
        <dbReference type="ARBA" id="ARBA00004906"/>
    </source>
</evidence>
<dbReference type="SUPFAM" id="SSF57850">
    <property type="entry name" value="RING/U-box"/>
    <property type="match status" value="1"/>
</dbReference>
<keyword evidence="4 15" id="KW-0853">WD repeat</keyword>
<evidence type="ECO:0000256" key="14">
    <source>
        <dbReference type="ARBA" id="ARBA00023242"/>
    </source>
</evidence>
<evidence type="ECO:0000256" key="11">
    <source>
        <dbReference type="ARBA" id="ARBA00023110"/>
    </source>
</evidence>
<protein>
    <recommendedName>
        <fullName evidence="16">Pre-mRNA-processing factor 19</fullName>
        <ecNumber evidence="16">2.3.2.27</ecNumber>
    </recommendedName>
</protein>
<proteinExistence type="inferred from homology"/>
<dbReference type="EC" id="2.3.2.27" evidence="16"/>
<feature type="domain" description="U-box" evidence="19">
    <location>
        <begin position="1"/>
        <end position="70"/>
    </location>
</feature>
<dbReference type="InterPro" id="IPR003613">
    <property type="entry name" value="Ubox_domain"/>
</dbReference>
<evidence type="ECO:0000256" key="13">
    <source>
        <dbReference type="ARBA" id="ARBA00023204"/>
    </source>
</evidence>
<evidence type="ECO:0000259" key="19">
    <source>
        <dbReference type="PROSITE" id="PS51698"/>
    </source>
</evidence>
<evidence type="ECO:0000256" key="18">
    <source>
        <dbReference type="SAM" id="MobiDB-lite"/>
    </source>
</evidence>
<evidence type="ECO:0000256" key="9">
    <source>
        <dbReference type="ARBA" id="ARBA00022763"/>
    </source>
</evidence>
<keyword evidence="21" id="KW-1185">Reference proteome</keyword>
<dbReference type="CDD" id="cd16656">
    <property type="entry name" value="RING-Ubox_PRP19"/>
    <property type="match status" value="1"/>
</dbReference>
<comment type="subcellular location">
    <subcellularLocation>
        <location evidence="1 16">Nucleus</location>
    </subcellularLocation>
</comment>
<evidence type="ECO:0000256" key="10">
    <source>
        <dbReference type="ARBA" id="ARBA00022786"/>
    </source>
</evidence>
<evidence type="ECO:0000256" key="6">
    <source>
        <dbReference type="ARBA" id="ARBA00022679"/>
    </source>
</evidence>
<dbReference type="SMART" id="SM00320">
    <property type="entry name" value="WD40"/>
    <property type="match status" value="5"/>
</dbReference>
<dbReference type="InterPro" id="IPR001680">
    <property type="entry name" value="WD40_rpt"/>
</dbReference>
<evidence type="ECO:0000256" key="3">
    <source>
        <dbReference type="ARBA" id="ARBA00006388"/>
    </source>
</evidence>
<dbReference type="PANTHER" id="PTHR43995">
    <property type="entry name" value="PRE-MRNA-PROCESSING FACTOR 19"/>
    <property type="match status" value="1"/>
</dbReference>
<dbReference type="InterPro" id="IPR015943">
    <property type="entry name" value="WD40/YVTN_repeat-like_dom_sf"/>
</dbReference>
<dbReference type="InterPro" id="IPR055340">
    <property type="entry name" value="RING-Ubox_PRP19"/>
</dbReference>
<dbReference type="Gene3D" id="2.130.10.10">
    <property type="entry name" value="YVTN repeat-like/Quinoprotein amine dehydrogenase"/>
    <property type="match status" value="1"/>
</dbReference>
<keyword evidence="5 16" id="KW-0507">mRNA processing</keyword>
<gene>
    <name evidence="20" type="ORF">SLS59_006739</name>
</gene>
<evidence type="ECO:0000256" key="8">
    <source>
        <dbReference type="ARBA" id="ARBA00022737"/>
    </source>
</evidence>
<comment type="caution">
    <text evidence="20">The sequence shown here is derived from an EMBL/GenBank/DDBJ whole genome shotgun (WGS) entry which is preliminary data.</text>
</comment>
<organism evidence="20 21">
    <name type="scientific">Nothophoma quercina</name>
    <dbReference type="NCBI Taxonomy" id="749835"/>
    <lineage>
        <taxon>Eukaryota</taxon>
        <taxon>Fungi</taxon>
        <taxon>Dikarya</taxon>
        <taxon>Ascomycota</taxon>
        <taxon>Pezizomycotina</taxon>
        <taxon>Dothideomycetes</taxon>
        <taxon>Pleosporomycetidae</taxon>
        <taxon>Pleosporales</taxon>
        <taxon>Pleosporineae</taxon>
        <taxon>Didymellaceae</taxon>
        <taxon>Nothophoma</taxon>
    </lineage>
</organism>
<feature type="repeat" description="WD" evidence="15">
    <location>
        <begin position="272"/>
        <end position="313"/>
    </location>
</feature>
<reference evidence="20 21" key="1">
    <citation type="submission" date="2024-02" db="EMBL/GenBank/DDBJ databases">
        <title>De novo assembly and annotation of 12 fungi associated with fruit tree decline syndrome in Ontario, Canada.</title>
        <authorList>
            <person name="Sulman M."/>
            <person name="Ellouze W."/>
            <person name="Ilyukhin E."/>
        </authorList>
    </citation>
    <scope>NUCLEOTIDE SEQUENCE [LARGE SCALE GENOMIC DNA]</scope>
    <source>
        <strain evidence="20 21">M97-236</strain>
    </source>
</reference>
<evidence type="ECO:0000256" key="4">
    <source>
        <dbReference type="ARBA" id="ARBA00022574"/>
    </source>
</evidence>
<dbReference type="EMBL" id="JAKIXB020000022">
    <property type="protein sequence ID" value="KAL1598455.1"/>
    <property type="molecule type" value="Genomic_DNA"/>
</dbReference>
<evidence type="ECO:0000256" key="7">
    <source>
        <dbReference type="ARBA" id="ARBA00022728"/>
    </source>
</evidence>
<keyword evidence="6 16" id="KW-0808">Transferase</keyword>
<keyword evidence="11" id="KW-0413">Isomerase</keyword>
<keyword evidence="14 16" id="KW-0539">Nucleus</keyword>
<dbReference type="SUPFAM" id="SSF50978">
    <property type="entry name" value="WD40 repeat-like"/>
    <property type="match status" value="1"/>
</dbReference>
<keyword evidence="10 16" id="KW-0833">Ubl conjugation pathway</keyword>
<evidence type="ECO:0000256" key="15">
    <source>
        <dbReference type="PROSITE-ProRule" id="PRU00221"/>
    </source>
</evidence>
<dbReference type="InterPro" id="IPR038959">
    <property type="entry name" value="Prp19"/>
</dbReference>
<keyword evidence="13 16" id="KW-0234">DNA repair</keyword>
<evidence type="ECO:0000256" key="1">
    <source>
        <dbReference type="ARBA" id="ARBA00004123"/>
    </source>
</evidence>
<dbReference type="PROSITE" id="PS50082">
    <property type="entry name" value="WD_REPEATS_2"/>
    <property type="match status" value="1"/>
</dbReference>
<keyword evidence="7 16" id="KW-0747">Spliceosome</keyword>
<comment type="subunit">
    <text evidence="16">Homotetramer.</text>
</comment>
<feature type="coiled-coil region" evidence="17">
    <location>
        <begin position="108"/>
        <end position="135"/>
    </location>
</feature>
<dbReference type="Proteomes" id="UP001521222">
    <property type="component" value="Unassembled WGS sequence"/>
</dbReference>
<dbReference type="PANTHER" id="PTHR43995:SF1">
    <property type="entry name" value="PRE-MRNA-PROCESSING FACTOR 19"/>
    <property type="match status" value="1"/>
</dbReference>
<comment type="catalytic activity">
    <reaction evidence="16">
        <text>S-ubiquitinyl-[E2 ubiquitin-conjugating enzyme]-L-cysteine + [acceptor protein]-L-lysine = [E2 ubiquitin-conjugating enzyme]-L-cysteine + N(6)-ubiquitinyl-[acceptor protein]-L-lysine.</text>
        <dbReference type="EC" id="2.3.2.27"/>
    </reaction>
</comment>
<feature type="region of interest" description="Disordered" evidence="18">
    <location>
        <begin position="499"/>
        <end position="562"/>
    </location>
</feature>
<feature type="region of interest" description="Disordered" evidence="18">
    <location>
        <begin position="472"/>
        <end position="491"/>
    </location>
</feature>
<accession>A0ABR3R236</accession>
<dbReference type="PROSITE" id="PS50294">
    <property type="entry name" value="WD_REPEATS_REGION"/>
    <property type="match status" value="1"/>
</dbReference>
<keyword evidence="12 16" id="KW-0508">mRNA splicing</keyword>
<comment type="function">
    <text evidence="16">Ubiquitin-protein ligase which is mainly involved pre-mRNA splicing and DNA repair. Required for pre-mRNA splicing as component of the spliceosome.</text>
</comment>
<dbReference type="InterPro" id="IPR013915">
    <property type="entry name" value="Prp19_cc"/>
</dbReference>
<dbReference type="InterPro" id="IPR036322">
    <property type="entry name" value="WD40_repeat_dom_sf"/>
</dbReference>
<name>A0ABR3R236_9PLEO</name>
<dbReference type="SMART" id="SM00504">
    <property type="entry name" value="Ubox"/>
    <property type="match status" value="1"/>
</dbReference>
<feature type="region of interest" description="Disordered" evidence="18">
    <location>
        <begin position="664"/>
        <end position="690"/>
    </location>
</feature>
<comment type="similarity">
    <text evidence="3 16">Belongs to the WD repeat PRP19 family.</text>
</comment>
<evidence type="ECO:0000313" key="20">
    <source>
        <dbReference type="EMBL" id="KAL1598455.1"/>
    </source>
</evidence>
<evidence type="ECO:0000256" key="5">
    <source>
        <dbReference type="ARBA" id="ARBA00022664"/>
    </source>
</evidence>
<dbReference type="Gene3D" id="3.30.40.10">
    <property type="entry name" value="Zinc/RING finger domain, C3HC4 (zinc finger)"/>
    <property type="match status" value="1"/>
</dbReference>
<keyword evidence="9 16" id="KW-0227">DNA damage</keyword>
<dbReference type="PROSITE" id="PS51698">
    <property type="entry name" value="U_BOX"/>
    <property type="match status" value="1"/>
</dbReference>
<keyword evidence="8" id="KW-0677">Repeat</keyword>
<sequence length="974" mass="105557">MLCAISGEAPREPVASRKSGNVFEKRLIEAHIAENHTDPVTGEDLSVEDLIELKSPQVVAPRPPNLTSIPALLSAFQNEWDAIVLETHTLKQQLAQTRQELSTALYQNDAATRVVARLTRERDEAREALSNVTISGGSNGDAMQVDGQALPEELVAKIDETQQQLFATRRKRPVPEGWATGDDISAFDVTSSSEPLYPGSSAVSVDGTGDLALFGGADGVAGVYSTSQQKVVQVLKAGSPITASTWWGSRAVVATAAGTIKIFENGNEIAQLGSHAGAITSLSLHPSGSILASGAADKRVAYYDLSTFKTVSQIYTEADITASSFHVDGLLFFVGSSDGKIRIFDVKTGAPMAELDTGAPVAAISFSENGTWFAVAQKGSSQVSIWDIRKQNVIKVLDAGSPVENVKWDYTGQFLAAAGSGSISVQQYTKSSKSWSEPVRKAVPAKDVAWGANAGSLVALTTEGGLSILSSAQKRSHEQMEGNAGPAWSFENLTPFTRLGVPREPSLPRPEPAYANRRESPHYRARTPDAAMRGRYSASREPTAQPNDRPTSAGAANPSIGEHFPYTERFAQNMEYGQLPRFEGDGFDMRRPVGWQNRAEGQGRAEDRHLVEISDGEDDEPIVVDEDGDDIAAYNVQSEEGHESEDIVDLTEDDAPAYNWQSRVAQPAQDAHRPQSQPPVARRLPNNDAARLPRGMAGIINLDNGDEAWTVDDEPVILEPSSPDIQFVSARRLDQPNRAIPLPRRNDSDGDDVQFVQERPLTEEERRARQRAQQHAELDRVIAVLGEHRRDHFGFAHLRGEIDRANAHIDQVRQNMGGPQPPPRTRRGGHIRVGVAGGVGGMFVMPNLNFGVVGFDLGYGGGHQAEPPPATYEAPPPAPEGFTRSPEENDVLVCPNCDSELCKGDDDIKKQVWIAKKCGHIYCGECTANRFLKKSAKGKEKEAAPKTRPFKECVVEGCGERVSGSKAMFQIFIS</sequence>
<evidence type="ECO:0000313" key="21">
    <source>
        <dbReference type="Proteomes" id="UP001521222"/>
    </source>
</evidence>
<evidence type="ECO:0000256" key="16">
    <source>
        <dbReference type="RuleBase" id="RU367101"/>
    </source>
</evidence>
<evidence type="ECO:0000256" key="17">
    <source>
        <dbReference type="SAM" id="Coils"/>
    </source>
</evidence>
<feature type="compositionally biased region" description="Polar residues" evidence="18">
    <location>
        <begin position="540"/>
        <end position="550"/>
    </location>
</feature>
<keyword evidence="17" id="KW-0175">Coiled coil</keyword>
<keyword evidence="11" id="KW-0697">Rotamase</keyword>
<comment type="pathway">
    <text evidence="2 16">Protein modification; protein ubiquitination.</text>
</comment>
<dbReference type="Pfam" id="PF00400">
    <property type="entry name" value="WD40"/>
    <property type="match status" value="2"/>
</dbReference>
<dbReference type="Pfam" id="PF08606">
    <property type="entry name" value="Prp19"/>
    <property type="match status" value="1"/>
</dbReference>
<evidence type="ECO:0000256" key="12">
    <source>
        <dbReference type="ARBA" id="ARBA00023187"/>
    </source>
</evidence>
<dbReference type="InterPro" id="IPR013083">
    <property type="entry name" value="Znf_RING/FYVE/PHD"/>
</dbReference>